<evidence type="ECO:0000313" key="3">
    <source>
        <dbReference type="Proteomes" id="UP000313359"/>
    </source>
</evidence>
<gene>
    <name evidence="2" type="ORF">L227DRAFT_89531</name>
</gene>
<sequence>MSRSMSPPQNLRQTSCFTRSPAITQLPNREVLSPPISRRMTPPFESSSLPRGACPPDLPASHSHARAPQCCVPRVLSVFGHARWGDINVHVEYTREARDRMAMLSPATVNATRRIHDPTRLPPTPAELPTTNPPIATWCAKPRSSTAPARFPISHFHLPSPISHRHRPSICQDAQCRAAA</sequence>
<proteinExistence type="predicted"/>
<keyword evidence="3" id="KW-1185">Reference proteome</keyword>
<evidence type="ECO:0000313" key="2">
    <source>
        <dbReference type="EMBL" id="RPD60532.1"/>
    </source>
</evidence>
<reference evidence="2" key="1">
    <citation type="journal article" date="2018" name="Genome Biol. Evol.">
        <title>Genomics and development of Lentinus tigrinus, a white-rot wood-decaying mushroom with dimorphic fruiting bodies.</title>
        <authorList>
            <person name="Wu B."/>
            <person name="Xu Z."/>
            <person name="Knudson A."/>
            <person name="Carlson A."/>
            <person name="Chen N."/>
            <person name="Kovaka S."/>
            <person name="LaButti K."/>
            <person name="Lipzen A."/>
            <person name="Pennachio C."/>
            <person name="Riley R."/>
            <person name="Schakwitz W."/>
            <person name="Umezawa K."/>
            <person name="Ohm R.A."/>
            <person name="Grigoriev I.V."/>
            <person name="Nagy L.G."/>
            <person name="Gibbons J."/>
            <person name="Hibbett D."/>
        </authorList>
    </citation>
    <scope>NUCLEOTIDE SEQUENCE [LARGE SCALE GENOMIC DNA]</scope>
    <source>
        <strain evidence="2">ALCF2SS1-6</strain>
    </source>
</reference>
<dbReference type="AlphaFoldDB" id="A0A5C2S9Q0"/>
<protein>
    <submittedName>
        <fullName evidence="2">Uncharacterized protein</fullName>
    </submittedName>
</protein>
<dbReference type="Proteomes" id="UP000313359">
    <property type="component" value="Unassembled WGS sequence"/>
</dbReference>
<feature type="region of interest" description="Disordered" evidence="1">
    <location>
        <begin position="115"/>
        <end position="134"/>
    </location>
</feature>
<accession>A0A5C2S9Q0</accession>
<organism evidence="2 3">
    <name type="scientific">Lentinus tigrinus ALCF2SS1-6</name>
    <dbReference type="NCBI Taxonomy" id="1328759"/>
    <lineage>
        <taxon>Eukaryota</taxon>
        <taxon>Fungi</taxon>
        <taxon>Dikarya</taxon>
        <taxon>Basidiomycota</taxon>
        <taxon>Agaricomycotina</taxon>
        <taxon>Agaricomycetes</taxon>
        <taxon>Polyporales</taxon>
        <taxon>Polyporaceae</taxon>
        <taxon>Lentinus</taxon>
    </lineage>
</organism>
<dbReference type="EMBL" id="ML122265">
    <property type="protein sequence ID" value="RPD60532.1"/>
    <property type="molecule type" value="Genomic_DNA"/>
</dbReference>
<name>A0A5C2S9Q0_9APHY</name>
<evidence type="ECO:0000256" key="1">
    <source>
        <dbReference type="SAM" id="MobiDB-lite"/>
    </source>
</evidence>